<proteinExistence type="predicted"/>
<comment type="caution">
    <text evidence="1">The sequence shown here is derived from an EMBL/GenBank/DDBJ whole genome shotgun (WGS) entry which is preliminary data.</text>
</comment>
<sequence length="44" mass="4938">MQINSTQKQSAVLIDEPNHLRRYGPSLDAKTDAAFNNSLVFRSC</sequence>
<dbReference type="Proteomes" id="UP000006247">
    <property type="component" value="Unassembled WGS sequence"/>
</dbReference>
<reference evidence="1 2" key="1">
    <citation type="submission" date="2009-01" db="EMBL/GenBank/DDBJ databases">
        <authorList>
            <person name="Fulton L."/>
            <person name="Clifton S."/>
            <person name="Chinwalla A.T."/>
            <person name="Mitreva M."/>
            <person name="Sodergren E."/>
            <person name="Weinstock G."/>
            <person name="Clifton S."/>
            <person name="Dooling D.J."/>
            <person name="Fulton B."/>
            <person name="Minx P."/>
            <person name="Pepin K.H."/>
            <person name="Johnson M."/>
            <person name="Bhonagiri V."/>
            <person name="Nash W.E."/>
            <person name="Mardis E.R."/>
            <person name="Wilson R.K."/>
        </authorList>
    </citation>
    <scope>NUCLEOTIDE SEQUENCE [LARGE SCALE GENOMIC DNA]</scope>
    <source>
        <strain evidence="1 2">ATCC 33806</strain>
    </source>
</reference>
<gene>
    <name evidence="1" type="ORF">CORMATOL_00808</name>
</gene>
<accession>C0E1F7</accession>
<dbReference type="HOGENOM" id="CLU_3215036_0_0_11"/>
<dbReference type="EMBL" id="ACEB01000011">
    <property type="protein sequence ID" value="EEG27644.1"/>
    <property type="molecule type" value="Genomic_DNA"/>
</dbReference>
<evidence type="ECO:0000313" key="1">
    <source>
        <dbReference type="EMBL" id="EEG27644.1"/>
    </source>
</evidence>
<dbReference type="AlphaFoldDB" id="C0E1F7"/>
<protein>
    <submittedName>
        <fullName evidence="1">Uncharacterized protein</fullName>
    </submittedName>
</protein>
<organism evidence="1 2">
    <name type="scientific">Corynebacterium matruchotii ATCC 33806</name>
    <dbReference type="NCBI Taxonomy" id="566549"/>
    <lineage>
        <taxon>Bacteria</taxon>
        <taxon>Bacillati</taxon>
        <taxon>Actinomycetota</taxon>
        <taxon>Actinomycetes</taxon>
        <taxon>Mycobacteriales</taxon>
        <taxon>Corynebacteriaceae</taxon>
        <taxon>Corynebacterium</taxon>
    </lineage>
</organism>
<name>C0E1F7_9CORY</name>
<evidence type="ECO:0000313" key="2">
    <source>
        <dbReference type="Proteomes" id="UP000006247"/>
    </source>
</evidence>